<comment type="caution">
    <text evidence="2">The sequence shown here is derived from an EMBL/GenBank/DDBJ whole genome shotgun (WGS) entry which is preliminary data.</text>
</comment>
<dbReference type="EMBL" id="VEVO01000015">
    <property type="protein sequence ID" value="KAF0030464.1"/>
    <property type="molecule type" value="Genomic_DNA"/>
</dbReference>
<organism evidence="2 3">
    <name type="scientific">Scophthalmus maximus</name>
    <name type="common">Turbot</name>
    <name type="synonym">Psetta maxima</name>
    <dbReference type="NCBI Taxonomy" id="52904"/>
    <lineage>
        <taxon>Eukaryota</taxon>
        <taxon>Metazoa</taxon>
        <taxon>Chordata</taxon>
        <taxon>Craniata</taxon>
        <taxon>Vertebrata</taxon>
        <taxon>Euteleostomi</taxon>
        <taxon>Actinopterygii</taxon>
        <taxon>Neopterygii</taxon>
        <taxon>Teleostei</taxon>
        <taxon>Neoteleostei</taxon>
        <taxon>Acanthomorphata</taxon>
        <taxon>Carangaria</taxon>
        <taxon>Pleuronectiformes</taxon>
        <taxon>Pleuronectoidei</taxon>
        <taxon>Scophthalmidae</taxon>
        <taxon>Scophthalmus</taxon>
    </lineage>
</organism>
<gene>
    <name evidence="2" type="ORF">F2P81_017195</name>
</gene>
<sequence length="74" mass="8313">MKRCRVTRVTENERFVHRTCPTLLLPRQEESDAARGGCCLSPPDDSMASRGRRLQSPEQLAPPHTDTPVVTPWA</sequence>
<feature type="region of interest" description="Disordered" evidence="1">
    <location>
        <begin position="30"/>
        <end position="74"/>
    </location>
</feature>
<evidence type="ECO:0000313" key="2">
    <source>
        <dbReference type="EMBL" id="KAF0030464.1"/>
    </source>
</evidence>
<name>A0A6A4SHQ5_SCOMX</name>
<protein>
    <submittedName>
        <fullName evidence="2">Uncharacterized protein</fullName>
    </submittedName>
</protein>
<accession>A0A6A4SHQ5</accession>
<evidence type="ECO:0000256" key="1">
    <source>
        <dbReference type="SAM" id="MobiDB-lite"/>
    </source>
</evidence>
<dbReference type="AlphaFoldDB" id="A0A6A4SHQ5"/>
<proteinExistence type="predicted"/>
<evidence type="ECO:0000313" key="3">
    <source>
        <dbReference type="Proteomes" id="UP000438429"/>
    </source>
</evidence>
<dbReference type="Proteomes" id="UP000438429">
    <property type="component" value="Unassembled WGS sequence"/>
</dbReference>
<reference evidence="2 3" key="1">
    <citation type="submission" date="2019-06" db="EMBL/GenBank/DDBJ databases">
        <title>Draft genomes of female and male turbot (Scophthalmus maximus).</title>
        <authorList>
            <person name="Xu H."/>
            <person name="Xu X.-W."/>
            <person name="Shao C."/>
            <person name="Chen S."/>
        </authorList>
    </citation>
    <scope>NUCLEOTIDE SEQUENCE [LARGE SCALE GENOMIC DNA]</scope>
    <source>
        <strain evidence="2">Ysfricsl-2016a</strain>
        <tissue evidence="2">Blood</tissue>
    </source>
</reference>